<dbReference type="PANTHER" id="PTHR33115">
    <property type="entry name" value="ARM REPEAT SUPERFAMILY PROTEIN"/>
    <property type="match status" value="1"/>
</dbReference>
<dbReference type="EMBL" id="OZ023708">
    <property type="protein sequence ID" value="CAK9879722.1"/>
    <property type="molecule type" value="Genomic_DNA"/>
</dbReference>
<evidence type="ECO:0000256" key="1">
    <source>
        <dbReference type="PROSITE-ProRule" id="PRU00259"/>
    </source>
</evidence>
<feature type="region of interest" description="Disordered" evidence="2">
    <location>
        <begin position="125"/>
        <end position="152"/>
    </location>
</feature>
<feature type="repeat" description="ARM" evidence="1">
    <location>
        <begin position="702"/>
        <end position="746"/>
    </location>
</feature>
<dbReference type="PANTHER" id="PTHR33115:SF50">
    <property type="entry name" value="ARM REPEAT SUPERFAMILY PROTEIN"/>
    <property type="match status" value="1"/>
</dbReference>
<dbReference type="PROSITE" id="PS50176">
    <property type="entry name" value="ARM_REPEAT"/>
    <property type="match status" value="1"/>
</dbReference>
<gene>
    <name evidence="3" type="ORF">CSSPJE1EN2_LOCUS21211</name>
</gene>
<proteinExistence type="predicted"/>
<dbReference type="InterPro" id="IPR016024">
    <property type="entry name" value="ARM-type_fold"/>
</dbReference>
<name>A0ABP1BV08_9BRYO</name>
<dbReference type="SUPFAM" id="SSF48371">
    <property type="entry name" value="ARM repeat"/>
    <property type="match status" value="1"/>
</dbReference>
<sequence length="1005" mass="110615">MEQGPESGAAVAAAASDEILCPSANAKHNAMKKMGFTSVAVSPLGHRGTSGEPNIASAPDQSAGSGSFSFGNQLKIDIPAADPVLTSSISGKASMASCYGTSASLASSLGRPSMNFLDANDPFSPSAGPTLLEPEGESETQGNDMQDDQDPAPEKGITLVVVRLAILEKAAGMIGKLAFAWATIVLLGAYSDVESPLDFRLIAMLLCTEGTRIFSRAHELKWQHAAARSSLSIFKLPKWLKRASSSVMQVGSDIVYESRRFAKNLVSDVSFQRTAANLVTCVTSYNNENDHHHQRHENFCKPTQNVSLIPYTGDGTSSSKMFTRPIFISKRAIRIGNATRTPSVARKWSMSMAPLVPLVSYFSAKTVSRLLCYLQILSALLSVAVSVWRLCALPSFHPLHPSPNVKLSLYLFYSMSFVEASIFLLAKIYWNYKITYGKLLENVRNCLTDGLTEEEHQDHTNILETFFYEVYSKSLNGSAFDGLDLDLVAYSLGLLQSDDAIAVLNGTRELRALAYHQSAAVRNDAFRRIGITIGAMDRLVEMLAWRNPHEIEIRRHAAAIVKHLVHFTRNCSRVMAIVGSLDNIVSLLRFDDEDLTTHCPTINDADWTMPPSEIVELQNYGLKILKCLAMDHSLCYKIGETQGLLTILVDLIEVRYRTQIPNDPKSPYRKTIKKSLQLLQLLSGATGRSGKLLRPLITNVVSTIPHVRDILAHREKFGELQRFAVDILTNLALDETSRGTIGSTGGVLKNLMALLVQQGMSSHSNIGYERSTSSKIAKGEEIVVATKAGNALTRLALRNPKNCERILKLNFAHGDTNSLGTLMELLRNEEVGTSVARILSSIFTYTNSENQAEICKAIEFLMMKLLKTSDMEAQEAIIGLVAKAISTLSTNDFEKIWTNKDIPREDVVKLLLDILKHAPTTTRSPCRRRYAIQLVIVLLERDEGFVSLFINAHLGDELNETLQNISDVENFLLFSGGAGLVPHSEEMEDLIEKALQIFNSSMSHK</sequence>
<dbReference type="Gene3D" id="1.25.10.10">
    <property type="entry name" value="Leucine-rich Repeat Variant"/>
    <property type="match status" value="1"/>
</dbReference>
<accession>A0ABP1BV08</accession>
<feature type="region of interest" description="Disordered" evidence="2">
    <location>
        <begin position="43"/>
        <end position="66"/>
    </location>
</feature>
<evidence type="ECO:0000313" key="4">
    <source>
        <dbReference type="Proteomes" id="UP001497522"/>
    </source>
</evidence>
<keyword evidence="4" id="KW-1185">Reference proteome</keyword>
<reference evidence="3" key="1">
    <citation type="submission" date="2024-03" db="EMBL/GenBank/DDBJ databases">
        <authorList>
            <consortium name="ELIXIR-Norway"/>
            <consortium name="Elixir Norway"/>
        </authorList>
    </citation>
    <scope>NUCLEOTIDE SEQUENCE</scope>
</reference>
<dbReference type="InterPro" id="IPR011989">
    <property type="entry name" value="ARM-like"/>
</dbReference>
<dbReference type="InterPro" id="IPR000225">
    <property type="entry name" value="Armadillo"/>
</dbReference>
<protein>
    <submittedName>
        <fullName evidence="3">Uncharacterized protein</fullName>
    </submittedName>
</protein>
<evidence type="ECO:0000313" key="3">
    <source>
        <dbReference type="EMBL" id="CAK9879722.1"/>
    </source>
</evidence>
<dbReference type="Proteomes" id="UP001497522">
    <property type="component" value="Chromosome 7"/>
</dbReference>
<organism evidence="3 4">
    <name type="scientific">Sphagnum jensenii</name>
    <dbReference type="NCBI Taxonomy" id="128206"/>
    <lineage>
        <taxon>Eukaryota</taxon>
        <taxon>Viridiplantae</taxon>
        <taxon>Streptophyta</taxon>
        <taxon>Embryophyta</taxon>
        <taxon>Bryophyta</taxon>
        <taxon>Sphagnophytina</taxon>
        <taxon>Sphagnopsida</taxon>
        <taxon>Sphagnales</taxon>
        <taxon>Sphagnaceae</taxon>
        <taxon>Sphagnum</taxon>
    </lineage>
</organism>
<evidence type="ECO:0000256" key="2">
    <source>
        <dbReference type="SAM" id="MobiDB-lite"/>
    </source>
</evidence>